<dbReference type="HOGENOM" id="CLU_1537668_0_0_10"/>
<name>F8X470_9BACT</name>
<dbReference type="GeneID" id="78083630"/>
<dbReference type="EMBL" id="ADLW01000018">
    <property type="protein sequence ID" value="EGK05116.1"/>
    <property type="molecule type" value="Genomic_DNA"/>
</dbReference>
<dbReference type="Proteomes" id="UP000006420">
    <property type="component" value="Unassembled WGS sequence"/>
</dbReference>
<sequence length="174" mass="20072">MDSLTIRFVFDRKGITLKEPKKESLKKEALIQIEVYDKLSRKKKYISTGEYILRKQYSDVGPGGLSIVQHPNAAAIKARIDKIYYKVQAFIYSDKCQSLNDVDNWDKENDSLTMSVKDFILEDMRAKKASLSAVEHANSFFARYDEFGKINIFKDITYANIEDLDAHLRKTITS</sequence>
<dbReference type="STRING" id="742767.HMPREF9456_03029"/>
<dbReference type="RefSeq" id="WP_006844393.1">
    <property type="nucleotide sequence ID" value="NZ_AQWJ01000007.1"/>
</dbReference>
<accession>F8X470</accession>
<protein>
    <recommendedName>
        <fullName evidence="3">Phage integrase SAM-like domain-containing protein</fullName>
    </recommendedName>
</protein>
<gene>
    <name evidence="1" type="ORF">HMPREF9456_03029</name>
</gene>
<evidence type="ECO:0000313" key="1">
    <source>
        <dbReference type="EMBL" id="EGK05116.1"/>
    </source>
</evidence>
<proteinExistence type="predicted"/>
<comment type="caution">
    <text evidence="1">The sequence shown here is derived from an EMBL/GenBank/DDBJ whole genome shotgun (WGS) entry which is preliminary data.</text>
</comment>
<reference evidence="1 2" key="1">
    <citation type="submission" date="2011-04" db="EMBL/GenBank/DDBJ databases">
        <title>The Genome Sequence of Dysgonomonas mossii DSM 22836.</title>
        <authorList>
            <consortium name="The Broad Institute Genome Sequencing Platform"/>
            <person name="Earl A."/>
            <person name="Ward D."/>
            <person name="Feldgarden M."/>
            <person name="Gevers D."/>
            <person name="Pudlo N."/>
            <person name="Martens E."/>
            <person name="Allen-Vercoe E."/>
            <person name="Young S.K."/>
            <person name="Zeng Q."/>
            <person name="Gargeya S."/>
            <person name="Fitzgerald M."/>
            <person name="Haas B."/>
            <person name="Abouelleil A."/>
            <person name="Alvarado L."/>
            <person name="Arachchi H.M."/>
            <person name="Berlin A."/>
            <person name="Brown A."/>
            <person name="Chapman S.B."/>
            <person name="Chen Z."/>
            <person name="Dunbar C."/>
            <person name="Freedman E."/>
            <person name="Gearin G."/>
            <person name="Gellesch M."/>
            <person name="Goldberg J."/>
            <person name="Griggs A."/>
            <person name="Gujja S."/>
            <person name="Heiman D."/>
            <person name="Howarth C."/>
            <person name="Larson L."/>
            <person name="Lui A."/>
            <person name="MacDonald P.J.P."/>
            <person name="Mehta T."/>
            <person name="Montmayeur A."/>
            <person name="Murphy C."/>
            <person name="Neiman D."/>
            <person name="Pearson M."/>
            <person name="Priest M."/>
            <person name="Roberts A."/>
            <person name="Saif S."/>
            <person name="Shea T."/>
            <person name="Shenoy N."/>
            <person name="Sisk P."/>
            <person name="Stolte C."/>
            <person name="Sykes S."/>
            <person name="Yandava C."/>
            <person name="Wortman J."/>
            <person name="Nusbaum C."/>
            <person name="Birren B."/>
        </authorList>
    </citation>
    <scope>NUCLEOTIDE SEQUENCE [LARGE SCALE GENOMIC DNA]</scope>
    <source>
        <strain evidence="1 2">DSM 22836</strain>
    </source>
</reference>
<evidence type="ECO:0008006" key="3">
    <source>
        <dbReference type="Google" id="ProtNLM"/>
    </source>
</evidence>
<organism evidence="1 2">
    <name type="scientific">Dysgonomonas mossii DSM 22836</name>
    <dbReference type="NCBI Taxonomy" id="742767"/>
    <lineage>
        <taxon>Bacteria</taxon>
        <taxon>Pseudomonadati</taxon>
        <taxon>Bacteroidota</taxon>
        <taxon>Bacteroidia</taxon>
        <taxon>Bacteroidales</taxon>
        <taxon>Dysgonomonadaceae</taxon>
        <taxon>Dysgonomonas</taxon>
    </lineage>
</organism>
<evidence type="ECO:0000313" key="2">
    <source>
        <dbReference type="Proteomes" id="UP000006420"/>
    </source>
</evidence>
<keyword evidence="2" id="KW-1185">Reference proteome</keyword>
<dbReference type="AlphaFoldDB" id="F8X470"/>